<accession>A0ABU1Y2Z9</accession>
<evidence type="ECO:0000313" key="3">
    <source>
        <dbReference type="Proteomes" id="UP001269081"/>
    </source>
</evidence>
<dbReference type="Proteomes" id="UP001269081">
    <property type="component" value="Unassembled WGS sequence"/>
</dbReference>
<name>A0ABU1Y2Z9_9FLAO</name>
<keyword evidence="3" id="KW-1185">Reference proteome</keyword>
<evidence type="ECO:0000256" key="1">
    <source>
        <dbReference type="SAM" id="SignalP"/>
    </source>
</evidence>
<organism evidence="2 3">
    <name type="scientific">Flavobacterium piscis</name>
    <dbReference type="NCBI Taxonomy" id="1114874"/>
    <lineage>
        <taxon>Bacteria</taxon>
        <taxon>Pseudomonadati</taxon>
        <taxon>Bacteroidota</taxon>
        <taxon>Flavobacteriia</taxon>
        <taxon>Flavobacteriales</taxon>
        <taxon>Flavobacteriaceae</taxon>
        <taxon>Flavobacterium</taxon>
    </lineage>
</organism>
<feature type="chain" id="PRO_5046039310" description="Lipoprotein" evidence="1">
    <location>
        <begin position="24"/>
        <end position="238"/>
    </location>
</feature>
<dbReference type="RefSeq" id="WP_310277577.1">
    <property type="nucleotide sequence ID" value="NZ_JAVDWQ010000001.1"/>
</dbReference>
<dbReference type="EMBL" id="JAVDWQ010000001">
    <property type="protein sequence ID" value="MDR7208590.1"/>
    <property type="molecule type" value="Genomic_DNA"/>
</dbReference>
<evidence type="ECO:0008006" key="4">
    <source>
        <dbReference type="Google" id="ProtNLM"/>
    </source>
</evidence>
<protein>
    <recommendedName>
        <fullName evidence="4">Lipoprotein</fullName>
    </recommendedName>
</protein>
<keyword evidence="1" id="KW-0732">Signal</keyword>
<reference evidence="2 3" key="1">
    <citation type="submission" date="2023-07" db="EMBL/GenBank/DDBJ databases">
        <title>Sorghum-associated microbial communities from plants grown in Nebraska, USA.</title>
        <authorList>
            <person name="Schachtman D."/>
        </authorList>
    </citation>
    <scope>NUCLEOTIDE SEQUENCE [LARGE SCALE GENOMIC DNA]</scope>
    <source>
        <strain evidence="2 3">4129</strain>
    </source>
</reference>
<sequence>MKLTSKFIFLILFLCLLSCNKNGVEDSNLYYGNNNYYIPALIIDTDKVLNNPEIEKLIKGYYSDDKKIEGKIKTILNYNHKPYKIVYSEREQLTGNIDINILNFDKIRKEFHQKITAFKSIQNTTSLKDQTIYGYYFNLGSCAHISYMDELSLISKDKKGTYFLTSLYKNQVSRTDTLLKKENNFEKNYLVWHGINEPQTKSKQILYETKDKDIIVKDLDYVSENEEKYVHYYFKLDK</sequence>
<comment type="caution">
    <text evidence="2">The sequence shown here is derived from an EMBL/GenBank/DDBJ whole genome shotgun (WGS) entry which is preliminary data.</text>
</comment>
<evidence type="ECO:0000313" key="2">
    <source>
        <dbReference type="EMBL" id="MDR7208590.1"/>
    </source>
</evidence>
<feature type="signal peptide" evidence="1">
    <location>
        <begin position="1"/>
        <end position="23"/>
    </location>
</feature>
<proteinExistence type="predicted"/>
<gene>
    <name evidence="2" type="ORF">J2W48_000511</name>
</gene>